<proteinExistence type="predicted"/>
<dbReference type="RefSeq" id="WP_150903242.1">
    <property type="nucleotide sequence ID" value="NZ_VTWT01000003.1"/>
</dbReference>
<feature type="domain" description="PKD/Chitinase" evidence="2">
    <location>
        <begin position="2076"/>
        <end position="2147"/>
    </location>
</feature>
<dbReference type="NCBIfam" id="TIGR04183">
    <property type="entry name" value="Por_Secre_tail"/>
    <property type="match status" value="1"/>
</dbReference>
<dbReference type="InterPro" id="IPR044023">
    <property type="entry name" value="Ig_7"/>
</dbReference>
<evidence type="ECO:0000256" key="1">
    <source>
        <dbReference type="SAM" id="SignalP"/>
    </source>
</evidence>
<dbReference type="InterPro" id="IPR011050">
    <property type="entry name" value="Pectin_lyase_fold/virulence"/>
</dbReference>
<feature type="domain" description="PKD/Chitinase" evidence="2">
    <location>
        <begin position="1784"/>
        <end position="1854"/>
    </location>
</feature>
<sequence length="2304" mass="238738">MKKRIRKLLALCGLLACSHLGFAQYNPNLQFNAGNPRNLNTTADTATVGWLAITAGGEATNSWSAVQALPFNFAFYGNPVTNFKVSRNGLLTFNTATALLPNNNADLPTNLLPDKTIASFWDSFSAAAPLPANSKIYTRVFGPAGSRQLWVKWINYEIGNPVCAFANFACVLEEGTNKVYMIDMNYSSAANVTATIGLQNTSSHAIQFGSSTFGFFSTNSGPAAADNDYYEFTPQVTSDAGVLSIDAPTVPFGSGISNVVVTLKNFSQSTLSNVTVKWKVNNVQQPDFVYNGSIAPNTTLSNVNIGSFNFADGATYSIEAETFSPNSSSDINPANDKATKSVCPMLLGNYVIGGVTGRFNTITEAVNMLHCAGVETAVKFTLAPGTGPFNESVSINPIYGASGKNTITFDGGTTTEKVTSTGLYTFRLNGADHIVLQNLTIENLNPTTSSNILLVSQADSNIIRNNVIQVKTGGTGTNVFAGITLGTTNFTGTPNNGSFNRIENNEIENGTYGIIMRAVAGGLDSRNRLVGNTITGAGTAAILSAYQQMPYIQKNIIQLVTGATNATGIQSDNNDNFEISFNTVRNFSGRGIAVSNGNTISGGVNSRAKIVNNMLSSAPGSFGDGIGFNSASSFIDILHNSISINGGNGDGIFINSGTSITVKNNSIALFNPTGTFSRALWGGASVSFAAFDHNNFFVTGGGNIIRLNNTDLTPSTYKGFAGFNANSQDGNPGYLDPVNDLHAITPQLNNKGDNTVAVTTDIDGEARPATVGGQVDIGADEFTVFPNDVAVTALVAPGLNGRQFTSKSLTAAQDVTIKVVNTGGTALSNIPVYYSLNGVVSAVETIPGPLSPGTSTNYTFTAKANMAAVGTYNINAFAALTNDDDRSNDTLGILQVKQLENAPVLVFPVAEDFEAVPTLVLKDNQVGVPGAERFDYENNSADGRFRSFAGTGFAKSGTRAVTFDRVGFTGGTTPVNYLLLTLNLSNYTTTDVLMLDFAYAYHTTSTIDNPQSRVWVRGNDTAPWVEVYNLFANKIGAGNYKPVTNVNMSAALAAAGQTYSASTQIRFGQSGTGSATSTTCCNGTSFDDIAVRKLLQTDLSVTALLKPVANACGDSTQTVSVTVKNLGVASKSNIPVTVNVTGPVTATLNATIPGPLTTDQAITIPLGTLNTYAGGSYRFKAYTSMANDEDLRNDTLTTTLFLNAIPTMPVATNATTCEGESAVLQVSGTADSYNFYAAKTGGAVLVNSAAGTFTTPPLTATTTYYASSVNSTVAEVGPKDMNIGVGGSVTQFDAGLEFNVLRELILDSVFVYPASAGNVKINLLNASNVVIATQTVAVTTPNLKTPIPLNFRIPAGNGYKLNAQGSTVTALFRNTNGAIYPYQIPQALSITGGTFGVGPFYYFFYDWQVTVLECESKRVAVTATVTPRPVVNLGADIRDCSGGPVTLDAGNAGLGYAFQWSQGGTAQTFSATTSGQYWVKVTNPITGCFKTDTINVFIGTSPVVDLGADITSCGVVMLDASNAGTGFDYSWSNGLATQTIGVTTSGTYSVTVTNPATGCSTTDQIQVTINQRPTVSLGADKVQCGGTVTLDAGNAGSGFSYLWSTGGTTQTVGAATSGQYWVRVTNPATGCFSTDTVNVTINAAPVVDLGADVIQCGGTATLDAGNPGFTYLWSNGATTQTINATASGTYSVTVTNPATNCSSTDQVQVTINALPVVNLGADINQCGGTAALNAGNAGMTYLWSTGATTQSVSAATTGQFWVKVTNPTTGCFSSDTINVTINNKPVVNLGPAISQCGGTATLDAGNAGSGFTYLWSTGATSQTVNVSTSGTYSVTVTNPATNCSETAQVQVSINSVPVVNLGPDVTQCGGSVTLNAGNTGSGFNFLWNTGATTNTISAAATGKYWVQVTNPTGNCVATDTVNVLINPLPVVAVSTSKAPTICQGDSVLLTASGAGPFLWSNGATTQAIKVKTSGTYSVTVTDGLNCSATSTPVTVTVTPLPVVSIADQTICAGGSATLTVTAQTGVTYTWSNGQTGSSITVSPAANTTYTVTATTAGGCTSSDQATVTVNALPVINAGMDVSVCPGASTTLTATGGTTYTWTDGTNTFTGSSITVTPVATTTYTVTSGPNANNCSGTDQVTVTVLPAPAAPVITYTGGVLASSATTGNQWYLNGTAIPGATGQTHTPTASGNYTVTVTSGTCQTTSVVFVYNPTGLADSMFANQLQVYPNPTTSSFQVKLTGFAKPATLMLYNLTGQLVDKAEVKPDQNKVLNHSFDLSHKASGVYLLRLETEGKVTYRKVVKE</sequence>
<keyword evidence="1" id="KW-0732">Signal</keyword>
<feature type="signal peptide" evidence="1">
    <location>
        <begin position="1"/>
        <end position="23"/>
    </location>
</feature>
<gene>
    <name evidence="3" type="ORF">F0P94_07425</name>
</gene>
<dbReference type="InterPro" id="IPR022409">
    <property type="entry name" value="PKD/Chitinase_dom"/>
</dbReference>
<evidence type="ECO:0000313" key="3">
    <source>
        <dbReference type="EMBL" id="KAA9340169.1"/>
    </source>
</evidence>
<organism evidence="3 4">
    <name type="scientific">Adhaeribacter soli</name>
    <dbReference type="NCBI Taxonomy" id="2607655"/>
    <lineage>
        <taxon>Bacteria</taxon>
        <taxon>Pseudomonadati</taxon>
        <taxon>Bacteroidota</taxon>
        <taxon>Cytophagia</taxon>
        <taxon>Cytophagales</taxon>
        <taxon>Hymenobacteraceae</taxon>
        <taxon>Adhaeribacter</taxon>
    </lineage>
</organism>
<dbReference type="InterPro" id="IPR006626">
    <property type="entry name" value="PbH1"/>
</dbReference>
<accession>A0A5N1J515</accession>
<dbReference type="Pfam" id="PF19081">
    <property type="entry name" value="Ig_7"/>
    <property type="match status" value="2"/>
</dbReference>
<dbReference type="InterPro" id="IPR013783">
    <property type="entry name" value="Ig-like_fold"/>
</dbReference>
<dbReference type="Proteomes" id="UP000326570">
    <property type="component" value="Unassembled WGS sequence"/>
</dbReference>
<dbReference type="SUPFAM" id="SSF51126">
    <property type="entry name" value="Pectin lyase-like"/>
    <property type="match status" value="1"/>
</dbReference>
<evidence type="ECO:0000259" key="2">
    <source>
        <dbReference type="SMART" id="SM00089"/>
    </source>
</evidence>
<dbReference type="Gene3D" id="2.60.40.10">
    <property type="entry name" value="Immunoglobulins"/>
    <property type="match status" value="1"/>
</dbReference>
<protein>
    <submittedName>
        <fullName evidence="3">T9SS type A sorting domain-containing protein</fullName>
    </submittedName>
</protein>
<dbReference type="InterPro" id="IPR026444">
    <property type="entry name" value="Secre_tail"/>
</dbReference>
<dbReference type="SMART" id="SM00089">
    <property type="entry name" value="PKD"/>
    <property type="match status" value="4"/>
</dbReference>
<feature type="domain" description="PKD/Chitinase" evidence="2">
    <location>
        <begin position="1494"/>
        <end position="1572"/>
    </location>
</feature>
<feature type="chain" id="PRO_5024985428" evidence="1">
    <location>
        <begin position="24"/>
        <end position="2304"/>
    </location>
</feature>
<dbReference type="EMBL" id="VTWT01000003">
    <property type="protein sequence ID" value="KAA9340169.1"/>
    <property type="molecule type" value="Genomic_DNA"/>
</dbReference>
<dbReference type="Pfam" id="PF18962">
    <property type="entry name" value="Por_Secre_tail"/>
    <property type="match status" value="1"/>
</dbReference>
<name>A0A5N1J515_9BACT</name>
<comment type="caution">
    <text evidence="3">The sequence shown here is derived from an EMBL/GenBank/DDBJ whole genome shotgun (WGS) entry which is preliminary data.</text>
</comment>
<feature type="domain" description="PKD/Chitinase" evidence="2">
    <location>
        <begin position="2000"/>
        <end position="2072"/>
    </location>
</feature>
<evidence type="ECO:0000313" key="4">
    <source>
        <dbReference type="Proteomes" id="UP000326570"/>
    </source>
</evidence>
<reference evidence="3 4" key="1">
    <citation type="submission" date="2019-09" db="EMBL/GenBank/DDBJ databases">
        <title>Genome sequence of Adhaeribacter sp. M2.</title>
        <authorList>
            <person name="Srinivasan S."/>
        </authorList>
    </citation>
    <scope>NUCLEOTIDE SEQUENCE [LARGE SCALE GENOMIC DNA]</scope>
    <source>
        <strain evidence="3 4">M2</strain>
    </source>
</reference>
<dbReference type="SMART" id="SM00710">
    <property type="entry name" value="PbH1"/>
    <property type="match status" value="6"/>
</dbReference>
<keyword evidence="4" id="KW-1185">Reference proteome</keyword>